<sequence>MNASYANTLDFQFFSPAQDHFNSMIRHLESACLQEHGTTEEYIRTNGDELLRLMFQGYLDKQAEDEERAVSVTPADGIPRNHIRQNTSRVLTTVFGKVTVKRFAYSQRNVSNEFPLDAGLNLNNDQYSDGVRKRVVTDAIDRSYDNVVKRHRENCPGIVGKYQTIKLVEGTAQDFVEFYEQRTIEDEQTDDLLVLSFDGKGLVMLPDGLREATRKNAEKSKKKRQTRLSPGEKKDRKRMAMVATVYTVRANPRSPESIMNSEKKADNVVKFRPPIRNKRVWASVERDGETVIEEAFDEALKRDPERKRQWVVLVDGHPHQLKMIERVARRKQVKTSIIMDFIHVLEYLWKAAHCLHDKGDKSIEKWVEQQALKILHGQSGRVARGIKQSATKRKLKNREAIDKCAGYLQKNRDRLCYDKALRSGFPIASGVIEGACRHLINDRLDITGARWSLQGAEAILKLRSINSSGDWDEYWSYHHSCSKKRNYGELMVNREASS</sequence>
<evidence type="ECO:0000256" key="1">
    <source>
        <dbReference type="ARBA" id="ARBA00006539"/>
    </source>
</evidence>
<evidence type="ECO:0000313" key="4">
    <source>
        <dbReference type="Proteomes" id="UP001209854"/>
    </source>
</evidence>
<reference evidence="3 4" key="1">
    <citation type="submission" date="2022-10" db="EMBL/GenBank/DDBJ databases">
        <title>High-quality genome sequences of two octocoral-associated bacteria, Endozoicomonas euniceicola EF212 and Endozoicomonas gorgoniicola PS125.</title>
        <authorList>
            <person name="Chiou Y.-J."/>
            <person name="Chen Y.-H."/>
        </authorList>
    </citation>
    <scope>NUCLEOTIDE SEQUENCE [LARGE SCALE GENOMIC DNA]</scope>
    <source>
        <strain evidence="3 4">PS125</strain>
    </source>
</reference>
<dbReference type="EMBL" id="JAPFCC010000001">
    <property type="protein sequence ID" value="MCW7552634.1"/>
    <property type="molecule type" value="Genomic_DNA"/>
</dbReference>
<keyword evidence="4" id="KW-1185">Reference proteome</keyword>
<dbReference type="Pfam" id="PF06782">
    <property type="entry name" value="UPF0236"/>
    <property type="match status" value="1"/>
</dbReference>
<dbReference type="Proteomes" id="UP001209854">
    <property type="component" value="Unassembled WGS sequence"/>
</dbReference>
<gene>
    <name evidence="3" type="ORF">NX722_08230</name>
</gene>
<evidence type="ECO:0000256" key="2">
    <source>
        <dbReference type="SAM" id="MobiDB-lite"/>
    </source>
</evidence>
<protein>
    <submittedName>
        <fullName evidence="3">ISKra4 family transposase</fullName>
    </submittedName>
</protein>
<evidence type="ECO:0000313" key="3">
    <source>
        <dbReference type="EMBL" id="MCW7552634.1"/>
    </source>
</evidence>
<comment type="similarity">
    <text evidence="1">Belongs to the UPF0236 family.</text>
</comment>
<accession>A0ABT3MTE1</accession>
<organism evidence="3 4">
    <name type="scientific">Endozoicomonas gorgoniicola</name>
    <dbReference type="NCBI Taxonomy" id="1234144"/>
    <lineage>
        <taxon>Bacteria</taxon>
        <taxon>Pseudomonadati</taxon>
        <taxon>Pseudomonadota</taxon>
        <taxon>Gammaproteobacteria</taxon>
        <taxon>Oceanospirillales</taxon>
        <taxon>Endozoicomonadaceae</taxon>
        <taxon>Endozoicomonas</taxon>
    </lineage>
</organism>
<feature type="region of interest" description="Disordered" evidence="2">
    <location>
        <begin position="208"/>
        <end position="237"/>
    </location>
</feature>
<comment type="caution">
    <text evidence="3">The sequence shown here is derived from an EMBL/GenBank/DDBJ whole genome shotgun (WGS) entry which is preliminary data.</text>
</comment>
<dbReference type="NCBIfam" id="NF033572">
    <property type="entry name" value="transpos_ISKra4"/>
    <property type="match status" value="1"/>
</dbReference>
<feature type="compositionally biased region" description="Basic and acidic residues" evidence="2">
    <location>
        <begin position="208"/>
        <end position="219"/>
    </location>
</feature>
<proteinExistence type="inferred from homology"/>
<name>A0ABT3MTE1_9GAMM</name>
<dbReference type="InterPro" id="IPR009620">
    <property type="entry name" value="UPF0236"/>
</dbReference>
<dbReference type="RefSeq" id="WP_262567584.1">
    <property type="nucleotide sequence ID" value="NZ_JAPFCC010000001.1"/>
</dbReference>